<dbReference type="CDD" id="cd08066">
    <property type="entry name" value="MPN_AMSH_like"/>
    <property type="match status" value="1"/>
</dbReference>
<dbReference type="Pfam" id="PF08969">
    <property type="entry name" value="USP8_dimer"/>
    <property type="match status" value="1"/>
</dbReference>
<feature type="compositionally biased region" description="Basic and acidic residues" evidence="9">
    <location>
        <begin position="284"/>
        <end position="293"/>
    </location>
</feature>
<keyword evidence="3" id="KW-0645">Protease</keyword>
<dbReference type="InterPro" id="IPR037518">
    <property type="entry name" value="MPN"/>
</dbReference>
<evidence type="ECO:0000313" key="11">
    <source>
        <dbReference type="EMBL" id="KAF2799499.1"/>
    </source>
</evidence>
<evidence type="ECO:0000256" key="9">
    <source>
        <dbReference type="SAM" id="MobiDB-lite"/>
    </source>
</evidence>
<dbReference type="FunFam" id="3.40.140.10:FF:000033">
    <property type="entry name" value="AMSH-like protease sst2"/>
    <property type="match status" value="1"/>
</dbReference>
<dbReference type="GO" id="GO:0140492">
    <property type="term" value="F:metal-dependent deubiquitinase activity"/>
    <property type="evidence" value="ECO:0007669"/>
    <property type="project" value="InterPro"/>
</dbReference>
<dbReference type="GO" id="GO:0061578">
    <property type="term" value="F:K63-linked deubiquitinase activity"/>
    <property type="evidence" value="ECO:0007669"/>
    <property type="project" value="InterPro"/>
</dbReference>
<evidence type="ECO:0000256" key="5">
    <source>
        <dbReference type="ARBA" id="ARBA00022786"/>
    </source>
</evidence>
<dbReference type="AlphaFoldDB" id="A0A6A6XSW7"/>
<dbReference type="Gene3D" id="3.40.140.10">
    <property type="entry name" value="Cytidine Deaminase, domain 2"/>
    <property type="match status" value="1"/>
</dbReference>
<reference evidence="11" key="1">
    <citation type="journal article" date="2020" name="Stud. Mycol.">
        <title>101 Dothideomycetes genomes: a test case for predicting lifestyles and emergence of pathogens.</title>
        <authorList>
            <person name="Haridas S."/>
            <person name="Albert R."/>
            <person name="Binder M."/>
            <person name="Bloem J."/>
            <person name="Labutti K."/>
            <person name="Salamov A."/>
            <person name="Andreopoulos B."/>
            <person name="Baker S."/>
            <person name="Barry K."/>
            <person name="Bills G."/>
            <person name="Bluhm B."/>
            <person name="Cannon C."/>
            <person name="Castanera R."/>
            <person name="Culley D."/>
            <person name="Daum C."/>
            <person name="Ezra D."/>
            <person name="Gonzalez J."/>
            <person name="Henrissat B."/>
            <person name="Kuo A."/>
            <person name="Liang C."/>
            <person name="Lipzen A."/>
            <person name="Lutzoni F."/>
            <person name="Magnuson J."/>
            <person name="Mondo S."/>
            <person name="Nolan M."/>
            <person name="Ohm R."/>
            <person name="Pangilinan J."/>
            <person name="Park H.-J."/>
            <person name="Ramirez L."/>
            <person name="Alfaro M."/>
            <person name="Sun H."/>
            <person name="Tritt A."/>
            <person name="Yoshinaga Y."/>
            <person name="Zwiers L.-H."/>
            <person name="Turgeon B."/>
            <person name="Goodwin S."/>
            <person name="Spatafora J."/>
            <person name="Crous P."/>
            <person name="Grigoriev I."/>
        </authorList>
    </citation>
    <scope>NUCLEOTIDE SEQUENCE</scope>
    <source>
        <strain evidence="11">CBS 109.77</strain>
    </source>
</reference>
<dbReference type="InterPro" id="IPR000555">
    <property type="entry name" value="JAMM/MPN+_dom"/>
</dbReference>
<dbReference type="PANTHER" id="PTHR12947">
    <property type="entry name" value="AMSH-LIKE PROTEASE"/>
    <property type="match status" value="1"/>
</dbReference>
<keyword evidence="8" id="KW-0482">Metalloprotease</keyword>
<keyword evidence="5" id="KW-0833">Ubl conjugation pathway</keyword>
<feature type="compositionally biased region" description="Polar residues" evidence="9">
    <location>
        <begin position="269"/>
        <end position="278"/>
    </location>
</feature>
<dbReference type="InterPro" id="IPR015063">
    <property type="entry name" value="USP8_dimer"/>
</dbReference>
<comment type="similarity">
    <text evidence="2">Belongs to the peptidase M67C family.</text>
</comment>
<dbReference type="PANTHER" id="PTHR12947:SF13">
    <property type="entry name" value="FI19924P1"/>
    <property type="match status" value="1"/>
</dbReference>
<comment type="cofactor">
    <cofactor evidence="1">
        <name>Zn(2+)</name>
        <dbReference type="ChEBI" id="CHEBI:29105"/>
    </cofactor>
</comment>
<evidence type="ECO:0000256" key="2">
    <source>
        <dbReference type="ARBA" id="ARBA00010981"/>
    </source>
</evidence>
<evidence type="ECO:0000313" key="12">
    <source>
        <dbReference type="Proteomes" id="UP000799757"/>
    </source>
</evidence>
<feature type="compositionally biased region" description="Pro residues" evidence="9">
    <location>
        <begin position="297"/>
        <end position="325"/>
    </location>
</feature>
<name>A0A6A6XSW7_9PLEO</name>
<dbReference type="Gene3D" id="1.20.58.80">
    <property type="entry name" value="Phosphotransferase system, lactose/cellobiose-type IIA subunit"/>
    <property type="match status" value="1"/>
</dbReference>
<dbReference type="InterPro" id="IPR044098">
    <property type="entry name" value="STAMBP/STALP-like_MPN"/>
</dbReference>
<accession>A0A6A6XSW7</accession>
<keyword evidence="7" id="KW-0862">Zinc</keyword>
<feature type="compositionally biased region" description="Low complexity" evidence="9">
    <location>
        <begin position="240"/>
        <end position="256"/>
    </location>
</feature>
<protein>
    <recommendedName>
        <fullName evidence="10">MPN domain-containing protein</fullName>
    </recommendedName>
</protein>
<dbReference type="PROSITE" id="PS50249">
    <property type="entry name" value="MPN"/>
    <property type="match status" value="1"/>
</dbReference>
<sequence length="558" mass="62708">MGAPLGVEDIVRQAGNYEYNVQIPLRYWLRTADTMQKEAQVYEAEGNDPQTYLLLYRHAQLVLSNLSRHPEKSIPENRKALNAATAAVQGDLQKLEVIKPRIAKRHAEYLARRRAQQKALEELEGKGTQFRTLPQELDGLSLSQAPTKRRSYERTALDAEDHQTLAAKLAQREVRRRDAARRSVRQAGVSEEEEHERRVGGMWGEWEKELRRESTEGDDLSTQIQEVARMQNGHQAPNFSRPTSIQPTSTSTSTSTYHYPSVPHKSAQERWSGSQDTASVPARPPKEQLRRPSDSTPRPPALPPKPPKPFTPSLPFENPRPPPIPGKYTDSSFTAPPIPGKYLDSNTPTPRASSPLAESPGLDEFNFKPSAYLENGTPLRTVFLPKELRHHFMSAASWNTRANLETCGILCGILKANALFITRLVIPEQTSTSDMCETVNEQELFDYCDKEELMVLGWIHTHPTQTCFMSSRDLHTHVGYQVMMPESIAIVCAPSKEPSWGCFRLTDPPGKQAILNCTQPGIFHPHSVNNIYTEALKPGHVVELANAPLEVLDMRPKK</sequence>
<keyword evidence="4" id="KW-0479">Metal-binding</keyword>
<evidence type="ECO:0000259" key="10">
    <source>
        <dbReference type="PROSITE" id="PS50249"/>
    </source>
</evidence>
<dbReference type="GO" id="GO:0046872">
    <property type="term" value="F:metal ion binding"/>
    <property type="evidence" value="ECO:0007669"/>
    <property type="project" value="UniProtKB-KW"/>
</dbReference>
<dbReference type="GO" id="GO:0006508">
    <property type="term" value="P:proteolysis"/>
    <property type="evidence" value="ECO:0007669"/>
    <property type="project" value="UniProtKB-KW"/>
</dbReference>
<evidence type="ECO:0000256" key="7">
    <source>
        <dbReference type="ARBA" id="ARBA00022833"/>
    </source>
</evidence>
<feature type="domain" description="MPN" evidence="10">
    <location>
        <begin position="381"/>
        <end position="509"/>
    </location>
</feature>
<evidence type="ECO:0000256" key="8">
    <source>
        <dbReference type="ARBA" id="ARBA00023049"/>
    </source>
</evidence>
<keyword evidence="12" id="KW-1185">Reference proteome</keyword>
<evidence type="ECO:0000256" key="6">
    <source>
        <dbReference type="ARBA" id="ARBA00022801"/>
    </source>
</evidence>
<dbReference type="SUPFAM" id="SSF102712">
    <property type="entry name" value="JAB1/MPN domain"/>
    <property type="match status" value="1"/>
</dbReference>
<dbReference type="GO" id="GO:0070536">
    <property type="term" value="P:protein K63-linked deubiquitination"/>
    <property type="evidence" value="ECO:0007669"/>
    <property type="project" value="InterPro"/>
</dbReference>
<evidence type="ECO:0000256" key="4">
    <source>
        <dbReference type="ARBA" id="ARBA00022723"/>
    </source>
</evidence>
<dbReference type="OrthoDB" id="3640at2759"/>
<keyword evidence="6" id="KW-0378">Hydrolase</keyword>
<dbReference type="Pfam" id="PF01398">
    <property type="entry name" value="JAB"/>
    <property type="match status" value="1"/>
</dbReference>
<dbReference type="GO" id="GO:0016020">
    <property type="term" value="C:membrane"/>
    <property type="evidence" value="ECO:0007669"/>
    <property type="project" value="TreeGrafter"/>
</dbReference>
<evidence type="ECO:0000256" key="1">
    <source>
        <dbReference type="ARBA" id="ARBA00001947"/>
    </source>
</evidence>
<evidence type="ECO:0000256" key="3">
    <source>
        <dbReference type="ARBA" id="ARBA00022670"/>
    </source>
</evidence>
<dbReference type="EMBL" id="MU001763">
    <property type="protein sequence ID" value="KAF2799499.1"/>
    <property type="molecule type" value="Genomic_DNA"/>
</dbReference>
<proteinExistence type="inferred from homology"/>
<dbReference type="Proteomes" id="UP000799757">
    <property type="component" value="Unassembled WGS sequence"/>
</dbReference>
<feature type="region of interest" description="Disordered" evidence="9">
    <location>
        <begin position="233"/>
        <end position="361"/>
    </location>
</feature>
<dbReference type="GO" id="GO:0005768">
    <property type="term" value="C:endosome"/>
    <property type="evidence" value="ECO:0007669"/>
    <property type="project" value="TreeGrafter"/>
</dbReference>
<organism evidence="11 12">
    <name type="scientific">Melanomma pulvis-pyrius CBS 109.77</name>
    <dbReference type="NCBI Taxonomy" id="1314802"/>
    <lineage>
        <taxon>Eukaryota</taxon>
        <taxon>Fungi</taxon>
        <taxon>Dikarya</taxon>
        <taxon>Ascomycota</taxon>
        <taxon>Pezizomycotina</taxon>
        <taxon>Dothideomycetes</taxon>
        <taxon>Pleosporomycetidae</taxon>
        <taxon>Pleosporales</taxon>
        <taxon>Melanommataceae</taxon>
        <taxon>Melanomma</taxon>
    </lineage>
</organism>
<dbReference type="SMART" id="SM00232">
    <property type="entry name" value="JAB_MPN"/>
    <property type="match status" value="1"/>
</dbReference>
<gene>
    <name evidence="11" type="ORF">K505DRAFT_321108</name>
</gene>